<dbReference type="PROSITE" id="PS00648">
    <property type="entry name" value="RIBONUCLEASE_P"/>
    <property type="match status" value="1"/>
</dbReference>
<dbReference type="PATRIC" id="fig|821.40.peg.1089"/>
<reference evidence="10" key="1">
    <citation type="submission" date="2015-10" db="EMBL/GenBank/DDBJ databases">
        <title>Extensive mobilome-driven genome diversification in gut-associated Bacteroides vulgatus mpk.</title>
        <authorList>
            <person name="Beier S."/>
            <person name="Lange A."/>
            <person name="Huson D.H."/>
            <person name="Frick J.-S."/>
            <person name="Autenrieth I.B."/>
        </authorList>
    </citation>
    <scope>NUCLEOTIDE SEQUENCE [LARGE SCALE GENOMIC DNA]</scope>
    <source>
        <strain evidence="10">mpk</strain>
    </source>
</reference>
<keyword evidence="2 7" id="KW-0819">tRNA processing</keyword>
<dbReference type="GO" id="GO:0000049">
    <property type="term" value="F:tRNA binding"/>
    <property type="evidence" value="ECO:0007669"/>
    <property type="project" value="UniProtKB-UniRule"/>
</dbReference>
<comment type="catalytic activity">
    <reaction evidence="7">
        <text>Endonucleolytic cleavage of RNA, removing 5'-extranucleotides from tRNA precursor.</text>
        <dbReference type="EC" id="3.1.26.5"/>
    </reaction>
</comment>
<dbReference type="AlphaFoldDB" id="A0A0P0LLV8"/>
<dbReference type="InterPro" id="IPR020568">
    <property type="entry name" value="Ribosomal_Su5_D2-typ_SF"/>
</dbReference>
<proteinExistence type="inferred from homology"/>
<dbReference type="InterPro" id="IPR000100">
    <property type="entry name" value="RNase_P"/>
</dbReference>
<keyword evidence="4 7" id="KW-0255">Endonuclease</keyword>
<reference evidence="9 10" key="2">
    <citation type="journal article" date="2016" name="Genome Biol. Evol.">
        <title>Extensive mobilome-driven genome diversification in mouse gut-associated Bacteroides vulgatus mpk.</title>
        <authorList>
            <person name="Lange A."/>
            <person name="Beier S."/>
            <person name="Steimle A."/>
            <person name="Autenrieth I.B."/>
            <person name="Huson D.H."/>
            <person name="Frick J.S."/>
        </authorList>
    </citation>
    <scope>NUCLEOTIDE SEQUENCE [LARGE SCALE GENOMIC DNA]</scope>
    <source>
        <strain evidence="10">mpk</strain>
    </source>
</reference>
<evidence type="ECO:0000256" key="5">
    <source>
        <dbReference type="ARBA" id="ARBA00022801"/>
    </source>
</evidence>
<evidence type="ECO:0000256" key="7">
    <source>
        <dbReference type="HAMAP-Rule" id="MF_00227"/>
    </source>
</evidence>
<keyword evidence="3 7" id="KW-0540">Nuclease</keyword>
<evidence type="ECO:0000256" key="3">
    <source>
        <dbReference type="ARBA" id="ARBA00022722"/>
    </source>
</evidence>
<dbReference type="SUPFAM" id="SSF54211">
    <property type="entry name" value="Ribosomal protein S5 domain 2-like"/>
    <property type="match status" value="1"/>
</dbReference>
<dbReference type="Proteomes" id="UP000061587">
    <property type="component" value="Chromosome"/>
</dbReference>
<comment type="similarity">
    <text evidence="7">Belongs to the RnpA family.</text>
</comment>
<protein>
    <recommendedName>
        <fullName evidence="7 8">Ribonuclease P protein component</fullName>
        <shortName evidence="7">RNase P protein</shortName>
        <shortName evidence="7">RNaseP protein</shortName>
        <ecNumber evidence="7 8">3.1.26.5</ecNumber>
    </recommendedName>
    <alternativeName>
        <fullName evidence="7">Protein C5</fullName>
    </alternativeName>
</protein>
<accession>A0A0P0LLV8</accession>
<name>A0A0P0LLV8_PHOVU</name>
<sequence>MIRNPRFLYFNKRKKIMVEYTLGKKERLNSKTLIERLFSGGSKSFPAFPLRVVYMPVESAEEDMAAASILISVPKKRFKRAVKRNLVKRQIREAYRKNKHLLLDALSSRNKRLVIAFIWLDNHIHSSAEVEEKVKKLLFHIVERLE</sequence>
<dbReference type="GO" id="GO:0001682">
    <property type="term" value="P:tRNA 5'-leader removal"/>
    <property type="evidence" value="ECO:0007669"/>
    <property type="project" value="UniProtKB-UniRule"/>
</dbReference>
<keyword evidence="5 7" id="KW-0378">Hydrolase</keyword>
<evidence type="ECO:0000256" key="6">
    <source>
        <dbReference type="ARBA" id="ARBA00022884"/>
    </source>
</evidence>
<dbReference type="InterPro" id="IPR014721">
    <property type="entry name" value="Ribsml_uS5_D2-typ_fold_subgr"/>
</dbReference>
<dbReference type="GO" id="GO:0004526">
    <property type="term" value="F:ribonuclease P activity"/>
    <property type="evidence" value="ECO:0007669"/>
    <property type="project" value="UniProtKB-UniRule"/>
</dbReference>
<evidence type="ECO:0000313" key="9">
    <source>
        <dbReference type="EMBL" id="ALK83541.1"/>
    </source>
</evidence>
<comment type="function">
    <text evidence="1 7">RNaseP catalyzes the removal of the 5'-leader sequence from pre-tRNA to produce the mature 5'-terminus. It can also cleave other RNA substrates such as 4.5S RNA. The protein component plays an auxiliary but essential role in vivo by binding to the 5'-leader sequence and broadening the substrate specificity of the ribozyme.</text>
</comment>
<comment type="subunit">
    <text evidence="7">Consists of a catalytic RNA component (M1 or rnpB) and a protein subunit.</text>
</comment>
<dbReference type="NCBIfam" id="TIGR00188">
    <property type="entry name" value="rnpA"/>
    <property type="match status" value="1"/>
</dbReference>
<dbReference type="Pfam" id="PF00825">
    <property type="entry name" value="Ribonuclease_P"/>
    <property type="match status" value="1"/>
</dbReference>
<dbReference type="HAMAP" id="MF_00227">
    <property type="entry name" value="RNase_P"/>
    <property type="match status" value="1"/>
</dbReference>
<organism evidence="9 10">
    <name type="scientific">Phocaeicola vulgatus</name>
    <name type="common">Bacteroides vulgatus</name>
    <dbReference type="NCBI Taxonomy" id="821"/>
    <lineage>
        <taxon>Bacteria</taxon>
        <taxon>Pseudomonadati</taxon>
        <taxon>Bacteroidota</taxon>
        <taxon>Bacteroidia</taxon>
        <taxon>Bacteroidales</taxon>
        <taxon>Bacteroidaceae</taxon>
        <taxon>Phocaeicola</taxon>
    </lineage>
</organism>
<dbReference type="Gene3D" id="3.30.230.10">
    <property type="match status" value="1"/>
</dbReference>
<dbReference type="EC" id="3.1.26.5" evidence="7 8"/>
<gene>
    <name evidence="7" type="primary">rnpA</name>
    <name evidence="9" type="ORF">BvMPK_0923</name>
</gene>
<evidence type="ECO:0000256" key="8">
    <source>
        <dbReference type="NCBIfam" id="TIGR00188"/>
    </source>
</evidence>
<evidence type="ECO:0000256" key="4">
    <source>
        <dbReference type="ARBA" id="ARBA00022759"/>
    </source>
</evidence>
<keyword evidence="6 7" id="KW-0694">RNA-binding</keyword>
<evidence type="ECO:0000256" key="1">
    <source>
        <dbReference type="ARBA" id="ARBA00002663"/>
    </source>
</evidence>
<dbReference type="EMBL" id="CP013020">
    <property type="protein sequence ID" value="ALK83541.1"/>
    <property type="molecule type" value="Genomic_DNA"/>
</dbReference>
<evidence type="ECO:0000256" key="2">
    <source>
        <dbReference type="ARBA" id="ARBA00022694"/>
    </source>
</evidence>
<evidence type="ECO:0000313" key="10">
    <source>
        <dbReference type="Proteomes" id="UP000061587"/>
    </source>
</evidence>
<dbReference type="InterPro" id="IPR020539">
    <property type="entry name" value="RNase_P_CS"/>
</dbReference>